<evidence type="ECO:0000259" key="1">
    <source>
        <dbReference type="Pfam" id="PF18628"/>
    </source>
</evidence>
<dbReference type="InterPro" id="IPR041377">
    <property type="entry name" value="P2_N"/>
</dbReference>
<evidence type="ECO:0000313" key="3">
    <source>
        <dbReference type="EMBL" id="RCX07047.1"/>
    </source>
</evidence>
<evidence type="ECO:0000259" key="2">
    <source>
        <dbReference type="Pfam" id="PF25513"/>
    </source>
</evidence>
<protein>
    <recommendedName>
        <fullName evidence="5">Viral coat protein P2 N-terminal domain-containing protein</fullName>
    </recommendedName>
</protein>
<feature type="domain" description="Viral coat protein P2 N-terminal" evidence="1">
    <location>
        <begin position="94"/>
        <end position="147"/>
    </location>
</feature>
<dbReference type="EMBL" id="QPJQ01000007">
    <property type="protein sequence ID" value="RCX07047.1"/>
    <property type="molecule type" value="Genomic_DNA"/>
</dbReference>
<dbReference type="Pfam" id="PF25513">
    <property type="entry name" value="P2_C"/>
    <property type="match status" value="1"/>
</dbReference>
<gene>
    <name evidence="3" type="ORF">DFP77_107147</name>
</gene>
<evidence type="ECO:0008006" key="5">
    <source>
        <dbReference type="Google" id="ProtNLM"/>
    </source>
</evidence>
<evidence type="ECO:0000313" key="4">
    <source>
        <dbReference type="Proteomes" id="UP000253506"/>
    </source>
</evidence>
<comment type="caution">
    <text evidence="3">The sequence shown here is derived from an EMBL/GenBank/DDBJ whole genome shotgun (WGS) entry which is preliminary data.</text>
</comment>
<reference evidence="3 4" key="1">
    <citation type="submission" date="2018-07" db="EMBL/GenBank/DDBJ databases">
        <title>Genomic Encyclopedia of Type Strains, Phase III (KMG-III): the genomes of soil and plant-associated and newly described type strains.</title>
        <authorList>
            <person name="Whitman W."/>
        </authorList>
    </citation>
    <scope>NUCLEOTIDE SEQUENCE [LARGE SCALE GENOMIC DNA]</scope>
    <source>
        <strain evidence="3 4">CECT 7731</strain>
    </source>
</reference>
<organism evidence="3 4">
    <name type="scientific">Marinomonas foliarum</name>
    <dbReference type="NCBI Taxonomy" id="491950"/>
    <lineage>
        <taxon>Bacteria</taxon>
        <taxon>Pseudomonadati</taxon>
        <taxon>Pseudomonadota</taxon>
        <taxon>Gammaproteobacteria</taxon>
        <taxon>Oceanospirillales</taxon>
        <taxon>Oceanospirillaceae</taxon>
        <taxon>Marinomonas</taxon>
    </lineage>
</organism>
<accession>A0A369AFV4</accession>
<feature type="domain" description="Viral coat protein P2 C-terminal" evidence="2">
    <location>
        <begin position="158"/>
        <end position="276"/>
    </location>
</feature>
<dbReference type="Pfam" id="PF18628">
    <property type="entry name" value="P2_N"/>
    <property type="match status" value="2"/>
</dbReference>
<dbReference type="InterPro" id="IPR053751">
    <property type="entry name" value="Viral_Major_Capsid_sf"/>
</dbReference>
<name>A0A369AFV4_9GAMM</name>
<proteinExistence type="predicted"/>
<dbReference type="AlphaFoldDB" id="A0A369AFV4"/>
<dbReference type="Proteomes" id="UP000253506">
    <property type="component" value="Unassembled WGS sequence"/>
</dbReference>
<feature type="domain" description="Viral coat protein P2 N-terminal" evidence="1">
    <location>
        <begin position="5"/>
        <end position="80"/>
    </location>
</feature>
<dbReference type="OrthoDB" id="6194061at2"/>
<dbReference type="Gene3D" id="2.60.120.730">
    <property type="match status" value="2"/>
</dbReference>
<dbReference type="RefSeq" id="WP_114411341.1">
    <property type="nucleotide sequence ID" value="NZ_QPJQ01000007.1"/>
</dbReference>
<dbReference type="InterPro" id="IPR057915">
    <property type="entry name" value="P2_C"/>
</dbReference>
<sequence length="282" mass="30948">MLLVPKKLNGFNGVGWGSKASMSLPVGPTYNEIQLITSLTAAQIRQVTVSVNGETIVQVSGAQLVMMEKYKKHFVQEAEFETTGEGESEVTTLTQSGVFVIPFTNPTAKNQNGAYFGGLVTLQGENVTLEVEIDNGSGSLSLEGMAFLAPSQTRRIFMPRIREHIFQANAIGWNDFTTFPAGAAVNIRRAYFKGEVNRLIVDRDTTTLFDVTKEVQAVQQKRVDRVPQDGYFVFDPTMYGYEQADVLNTGYNSEFVFRLDLGAASSVPILVESVLQVGPLNV</sequence>